<feature type="domain" description="NAD-dependent epimerase/dehydratase" evidence="1">
    <location>
        <begin position="5"/>
        <end position="240"/>
    </location>
</feature>
<dbReference type="EMBL" id="KQ965751">
    <property type="protein sequence ID" value="KXS16630.1"/>
    <property type="molecule type" value="Genomic_DNA"/>
</dbReference>
<dbReference type="OrthoDB" id="16464at2759"/>
<gene>
    <name evidence="2" type="ORF">M427DRAFT_133977</name>
</gene>
<proteinExistence type="predicted"/>
<dbReference type="OMA" id="PQTAWLN"/>
<dbReference type="AlphaFoldDB" id="A0A139AIL1"/>
<dbReference type="PANTHER" id="PTHR43245:SF11">
    <property type="entry name" value="LD23561P"/>
    <property type="match status" value="1"/>
</dbReference>
<evidence type="ECO:0000259" key="1">
    <source>
        <dbReference type="Pfam" id="PF01370"/>
    </source>
</evidence>
<reference evidence="2 3" key="1">
    <citation type="journal article" date="2015" name="Genome Biol. Evol.">
        <title>Phylogenomic analyses indicate that early fungi evolved digesting cell walls of algal ancestors of land plants.</title>
        <authorList>
            <person name="Chang Y."/>
            <person name="Wang S."/>
            <person name="Sekimoto S."/>
            <person name="Aerts A.L."/>
            <person name="Choi C."/>
            <person name="Clum A."/>
            <person name="LaButti K.M."/>
            <person name="Lindquist E.A."/>
            <person name="Yee Ngan C."/>
            <person name="Ohm R.A."/>
            <person name="Salamov A.A."/>
            <person name="Grigoriev I.V."/>
            <person name="Spatafora J.W."/>
            <person name="Berbee M.L."/>
        </authorList>
    </citation>
    <scope>NUCLEOTIDE SEQUENCE [LARGE SCALE GENOMIC DNA]</scope>
    <source>
        <strain evidence="2 3">JEL478</strain>
    </source>
</reference>
<dbReference type="CDD" id="cd08946">
    <property type="entry name" value="SDR_e"/>
    <property type="match status" value="1"/>
</dbReference>
<dbReference type="InterPro" id="IPR036291">
    <property type="entry name" value="NAD(P)-bd_dom_sf"/>
</dbReference>
<dbReference type="PANTHER" id="PTHR43245">
    <property type="entry name" value="BIFUNCTIONAL POLYMYXIN RESISTANCE PROTEIN ARNA"/>
    <property type="match status" value="1"/>
</dbReference>
<evidence type="ECO:0000313" key="3">
    <source>
        <dbReference type="Proteomes" id="UP000070544"/>
    </source>
</evidence>
<dbReference type="SUPFAM" id="SSF51735">
    <property type="entry name" value="NAD(P)-binding Rossmann-fold domains"/>
    <property type="match status" value="1"/>
</dbReference>
<evidence type="ECO:0000313" key="2">
    <source>
        <dbReference type="EMBL" id="KXS16630.1"/>
    </source>
</evidence>
<sequence length="378" mass="41569">MAPSVLILGGTGFIGRNLVSYLVSENLAGAIRVVDKCMPELAFLHPSHKKAFDDPRCEFRQGDVSRPAVAEKMFTRDDNSTFDYVFNLAAETKYGLSEEIYEEKVYTLAITVGKEAAKRGVKCFVQASTAQVYEAQDKKPAKEDHKIKPWTGIAKCLFKAEEELKKIPRLNLVIVRPAVVYGPGDIYGITPRLIMGAIYRQLAQEMKLLWTASLKINTVHVSDVVRALWWVAATGDEKGGRKGAVVGGGEVYNLADGGDSNQETINTHIRSIFGITTGYQGTIISSFAKLNLDSVTEDVNDMHLQPWADLCKAGGVANTPLSPYLDRELLKDNELYVDGGKIESTGFKYTHPTVTEASLREVIDGFVEVGVWPKGTTK</sequence>
<name>A0A139AIL1_GONPJ</name>
<dbReference type="Gene3D" id="3.40.50.720">
    <property type="entry name" value="NAD(P)-binding Rossmann-like Domain"/>
    <property type="match status" value="1"/>
</dbReference>
<accession>A0A139AIL1</accession>
<dbReference type="Pfam" id="PF01370">
    <property type="entry name" value="Epimerase"/>
    <property type="match status" value="1"/>
</dbReference>
<protein>
    <submittedName>
        <fullName evidence="2">NAD(P)-binding protein</fullName>
    </submittedName>
</protein>
<organism evidence="2 3">
    <name type="scientific">Gonapodya prolifera (strain JEL478)</name>
    <name type="common">Monoblepharis prolifera</name>
    <dbReference type="NCBI Taxonomy" id="1344416"/>
    <lineage>
        <taxon>Eukaryota</taxon>
        <taxon>Fungi</taxon>
        <taxon>Fungi incertae sedis</taxon>
        <taxon>Chytridiomycota</taxon>
        <taxon>Chytridiomycota incertae sedis</taxon>
        <taxon>Monoblepharidomycetes</taxon>
        <taxon>Monoblepharidales</taxon>
        <taxon>Gonapodyaceae</taxon>
        <taxon>Gonapodya</taxon>
    </lineage>
</organism>
<dbReference type="STRING" id="1344416.A0A139AIL1"/>
<dbReference type="InterPro" id="IPR050177">
    <property type="entry name" value="Lipid_A_modif_metabolic_enz"/>
</dbReference>
<keyword evidence="3" id="KW-1185">Reference proteome</keyword>
<dbReference type="Proteomes" id="UP000070544">
    <property type="component" value="Unassembled WGS sequence"/>
</dbReference>
<dbReference type="InterPro" id="IPR001509">
    <property type="entry name" value="Epimerase_deHydtase"/>
</dbReference>